<dbReference type="EC" id="1.5.5.2" evidence="2"/>
<dbReference type="PANTHER" id="PTHR13914:SF0">
    <property type="entry name" value="PROLINE DEHYDROGENASE 1, MITOCHONDRIAL"/>
    <property type="match status" value="1"/>
</dbReference>
<sequence>MLSPLLLAAARSRRMRGLVTSMPLTRGVVDRFVAGEDLGGALRAVGELDAAGLRVTLDHLGEDTRDRAQAAATRDAYLELFTAFADHGYAAGADASVKLSALGQALPGDLALDHAREICAAAGRVGMTVTLDMEDHTTVDSTLDTLGKLRVDFPWVGVAIQSMLRRTEGDLKDLVGEGSRVRLVKGAYAEPASVAFQSKRDVDRAYVRALRTLMNGDGYPMVGSHDPRIIEIALSLAAGRSPSSYEFQMLYGIRTAEQRRLAEGHQMRVYVPYGADWYGYFMRRLAERPANLVFFLRSFTSR</sequence>
<evidence type="ECO:0000256" key="7">
    <source>
        <dbReference type="ARBA" id="ARBA00023062"/>
    </source>
</evidence>
<dbReference type="Pfam" id="PF01619">
    <property type="entry name" value="Pro_dh"/>
    <property type="match status" value="1"/>
</dbReference>
<feature type="binding site" evidence="10">
    <location>
        <position position="133"/>
    </location>
    <ligand>
        <name>FAD</name>
        <dbReference type="ChEBI" id="CHEBI:57692"/>
    </ligand>
</feature>
<feature type="binding site" evidence="10">
    <location>
        <begin position="185"/>
        <end position="187"/>
    </location>
    <ligand>
        <name>FAD</name>
        <dbReference type="ChEBI" id="CHEBI:57692"/>
    </ligand>
</feature>
<evidence type="ECO:0000256" key="5">
    <source>
        <dbReference type="ARBA" id="ARBA00022827"/>
    </source>
</evidence>
<feature type="binding site" evidence="10">
    <location>
        <position position="161"/>
    </location>
    <ligand>
        <name>FAD</name>
        <dbReference type="ChEBI" id="CHEBI:57692"/>
    </ligand>
</feature>
<feature type="binding site" evidence="10">
    <location>
        <begin position="224"/>
        <end position="225"/>
    </location>
    <ligand>
        <name>FAD</name>
        <dbReference type="ChEBI" id="CHEBI:57692"/>
    </ligand>
</feature>
<evidence type="ECO:0000259" key="11">
    <source>
        <dbReference type="Pfam" id="PF01619"/>
    </source>
</evidence>
<evidence type="ECO:0000256" key="8">
    <source>
        <dbReference type="ARBA" id="ARBA00048779"/>
    </source>
</evidence>
<evidence type="ECO:0000313" key="12">
    <source>
        <dbReference type="EMBL" id="TYB46774.1"/>
    </source>
</evidence>
<evidence type="ECO:0000256" key="1">
    <source>
        <dbReference type="ARBA" id="ARBA00004739"/>
    </source>
</evidence>
<evidence type="ECO:0000256" key="2">
    <source>
        <dbReference type="ARBA" id="ARBA00012695"/>
    </source>
</evidence>
<comment type="cofactor">
    <cofactor evidence="10">
        <name>FAD</name>
        <dbReference type="ChEBI" id="CHEBI:57692"/>
    </cofactor>
    <text evidence="10">Binds 1 FAD per subunit.</text>
</comment>
<dbReference type="STRING" id="1220554.GCA_001552135_06911"/>
<reference evidence="12 13" key="1">
    <citation type="submission" date="2019-08" db="EMBL/GenBank/DDBJ databases">
        <title>Actinomadura sp. nov. CYP1-5 isolated from mountain soil.</title>
        <authorList>
            <person name="Songsumanus A."/>
            <person name="Kuncharoen N."/>
            <person name="Kudo T."/>
            <person name="Yuki M."/>
            <person name="Igarashi Y."/>
            <person name="Tanasupawat S."/>
        </authorList>
    </citation>
    <scope>NUCLEOTIDE SEQUENCE [LARGE SCALE GENOMIC DNA]</scope>
    <source>
        <strain evidence="12 13">JCM 14158</strain>
    </source>
</reference>
<comment type="catalytic activity">
    <reaction evidence="8">
        <text>L-proline + a quinone = (S)-1-pyrroline-5-carboxylate + a quinol + H(+)</text>
        <dbReference type="Rhea" id="RHEA:23784"/>
        <dbReference type="ChEBI" id="CHEBI:15378"/>
        <dbReference type="ChEBI" id="CHEBI:17388"/>
        <dbReference type="ChEBI" id="CHEBI:24646"/>
        <dbReference type="ChEBI" id="CHEBI:60039"/>
        <dbReference type="ChEBI" id="CHEBI:132124"/>
        <dbReference type="EC" id="1.5.5.2"/>
    </reaction>
</comment>
<dbReference type="InterPro" id="IPR015659">
    <property type="entry name" value="Proline_oxidase"/>
</dbReference>
<dbReference type="SUPFAM" id="SSF51730">
    <property type="entry name" value="FAD-linked oxidoreductase"/>
    <property type="match status" value="1"/>
</dbReference>
<feature type="binding site" evidence="9">
    <location>
        <position position="284"/>
    </location>
    <ligand>
        <name>substrate</name>
    </ligand>
</feature>
<feature type="domain" description="Proline dehydrogenase" evidence="11">
    <location>
        <begin position="42"/>
        <end position="294"/>
    </location>
</feature>
<comment type="caution">
    <text evidence="12">The sequence shown here is derived from an EMBL/GenBank/DDBJ whole genome shotgun (WGS) entry which is preliminary data.</text>
</comment>
<dbReference type="Gene3D" id="3.20.20.220">
    <property type="match status" value="1"/>
</dbReference>
<evidence type="ECO:0000256" key="10">
    <source>
        <dbReference type="PIRSR" id="PIRSR000196-2"/>
    </source>
</evidence>
<dbReference type="GO" id="GO:0004657">
    <property type="term" value="F:proline dehydrogenase activity"/>
    <property type="evidence" value="ECO:0007669"/>
    <property type="project" value="UniProtKB-EC"/>
</dbReference>
<feature type="binding site" evidence="10">
    <location>
        <position position="199"/>
    </location>
    <ligand>
        <name>FAD</name>
        <dbReference type="ChEBI" id="CHEBI:57692"/>
    </ligand>
</feature>
<dbReference type="InterPro" id="IPR002872">
    <property type="entry name" value="Proline_DH_dom"/>
</dbReference>
<keyword evidence="3" id="KW-0285">Flavoprotein</keyword>
<evidence type="ECO:0000256" key="4">
    <source>
        <dbReference type="ARBA" id="ARBA00022741"/>
    </source>
</evidence>
<proteinExistence type="predicted"/>
<keyword evidence="13" id="KW-1185">Reference proteome</keyword>
<feature type="binding site" evidence="9">
    <location>
        <position position="98"/>
    </location>
    <ligand>
        <name>substrate</name>
    </ligand>
</feature>
<dbReference type="Proteomes" id="UP000323380">
    <property type="component" value="Unassembled WGS sequence"/>
</dbReference>
<dbReference type="GO" id="GO:0000166">
    <property type="term" value="F:nucleotide binding"/>
    <property type="evidence" value="ECO:0007669"/>
    <property type="project" value="UniProtKB-KW"/>
</dbReference>
<dbReference type="EMBL" id="VSFG01000002">
    <property type="protein sequence ID" value="TYB46774.1"/>
    <property type="molecule type" value="Genomic_DNA"/>
</dbReference>
<keyword evidence="6" id="KW-0560">Oxidoreductase</keyword>
<keyword evidence="5 10" id="KW-0274">FAD</keyword>
<dbReference type="RefSeq" id="WP_067901690.1">
    <property type="nucleotide sequence ID" value="NZ_VSFG01000002.1"/>
</dbReference>
<dbReference type="PIRSF" id="PIRSF000196">
    <property type="entry name" value="Pro_dehydrog"/>
    <property type="match status" value="1"/>
</dbReference>
<dbReference type="AlphaFoldDB" id="A0A5D0NRB9"/>
<keyword evidence="4 10" id="KW-0547">Nucleotide-binding</keyword>
<keyword evidence="7" id="KW-0642">Proline metabolism</keyword>
<dbReference type="GO" id="GO:0010133">
    <property type="term" value="P:L-proline catabolic process to L-glutamate"/>
    <property type="evidence" value="ECO:0007669"/>
    <property type="project" value="UniProtKB-UniPathway"/>
</dbReference>
<evidence type="ECO:0000313" key="13">
    <source>
        <dbReference type="Proteomes" id="UP000323380"/>
    </source>
</evidence>
<protein>
    <recommendedName>
        <fullName evidence="2">proline dehydrogenase</fullName>
        <ecNumber evidence="2">1.5.5.2</ecNumber>
    </recommendedName>
</protein>
<name>A0A5D0NRB9_9ACTN</name>
<dbReference type="InterPro" id="IPR029041">
    <property type="entry name" value="FAD-linked_oxidoreductase-like"/>
</dbReference>
<accession>A0A5D0NRB9</accession>
<organism evidence="12 13">
    <name type="scientific">Actinomadura chibensis</name>
    <dbReference type="NCBI Taxonomy" id="392828"/>
    <lineage>
        <taxon>Bacteria</taxon>
        <taxon>Bacillati</taxon>
        <taxon>Actinomycetota</taxon>
        <taxon>Actinomycetes</taxon>
        <taxon>Streptosporangiales</taxon>
        <taxon>Thermomonosporaceae</taxon>
        <taxon>Actinomadura</taxon>
    </lineage>
</organism>
<dbReference type="UniPathway" id="UPA00261">
    <property type="reaction ID" value="UER00373"/>
</dbReference>
<comment type="pathway">
    <text evidence="1">Amino-acid degradation; L-proline degradation into L-glutamate; L-glutamate from L-proline: step 1/2.</text>
</comment>
<evidence type="ECO:0000256" key="6">
    <source>
        <dbReference type="ARBA" id="ARBA00023002"/>
    </source>
</evidence>
<dbReference type="PANTHER" id="PTHR13914">
    <property type="entry name" value="PROLINE OXIDASE"/>
    <property type="match status" value="1"/>
</dbReference>
<evidence type="ECO:0000256" key="9">
    <source>
        <dbReference type="PIRSR" id="PIRSR000196-1"/>
    </source>
</evidence>
<dbReference type="InterPro" id="IPR008219">
    <property type="entry name" value="PRODH_bac_arc"/>
</dbReference>
<evidence type="ECO:0000256" key="3">
    <source>
        <dbReference type="ARBA" id="ARBA00022630"/>
    </source>
</evidence>
<feature type="binding site" evidence="9">
    <location>
        <position position="283"/>
    </location>
    <ligand>
        <name>substrate</name>
    </ligand>
</feature>
<gene>
    <name evidence="12" type="ORF">FXF69_16415</name>
</gene>